<dbReference type="GO" id="GO:0016787">
    <property type="term" value="F:hydrolase activity"/>
    <property type="evidence" value="ECO:0007669"/>
    <property type="project" value="UniProtKB-KW"/>
</dbReference>
<evidence type="ECO:0000313" key="3">
    <source>
        <dbReference type="EMBL" id="WWD02361.1"/>
    </source>
</evidence>
<name>A0AAX4K793_9TREE</name>
<proteinExistence type="predicted"/>
<accession>A0AAX4K793</accession>
<feature type="domain" description="Alpha/beta hydrolase fold-3" evidence="2">
    <location>
        <begin position="67"/>
        <end position="272"/>
    </location>
</feature>
<protein>
    <recommendedName>
        <fullName evidence="2">Alpha/beta hydrolase fold-3 domain-containing protein</fullName>
    </recommendedName>
</protein>
<gene>
    <name evidence="3" type="ORF">V865_000400</name>
</gene>
<reference evidence="3 4" key="1">
    <citation type="submission" date="2024-01" db="EMBL/GenBank/DDBJ databases">
        <title>Comparative genomics of Cryptococcus and Kwoniella reveals pathogenesis evolution and contrasting modes of karyotype evolution via chromosome fusion or intercentromeric recombination.</title>
        <authorList>
            <person name="Coelho M.A."/>
            <person name="David-Palma M."/>
            <person name="Shea T."/>
            <person name="Bowers K."/>
            <person name="McGinley-Smith S."/>
            <person name="Mohammad A.W."/>
            <person name="Gnirke A."/>
            <person name="Yurkov A.M."/>
            <person name="Nowrousian M."/>
            <person name="Sun S."/>
            <person name="Cuomo C.A."/>
            <person name="Heitman J."/>
        </authorList>
    </citation>
    <scope>NUCLEOTIDE SEQUENCE [LARGE SCALE GENOMIC DNA]</scope>
    <source>
        <strain evidence="3 4">PYCC6329</strain>
    </source>
</reference>
<dbReference type="PANTHER" id="PTHR48081">
    <property type="entry name" value="AB HYDROLASE SUPERFAMILY PROTEIN C4A8.06C"/>
    <property type="match status" value="1"/>
</dbReference>
<dbReference type="InterPro" id="IPR013094">
    <property type="entry name" value="AB_hydrolase_3"/>
</dbReference>
<sequence>MQIETSPISDRTWSMHRLQTLVRPFKPALVKPPSNLERKLEWSKTGSPRLSIPRSYPGNSEKKNGRLLYFCGGGFQAPPSSQHWSCVVELSRQLPHLPLTIISYLLAPRSTASTAIPTLLRLYKQISTQSEDLHLGGDSSGGNIALSLTLQVLSSNSQMIAPKSVMLISPVVDCSNSNSEMQTVNKVDPVLTMRCTGEVASKWRGEVAPSDPMVSPIQGNMLLLRGRGVKMNGIIGTWDVLAPDTMRLMDRLQEVGVEGQWWVAEGQMHCFPLAWRYGLKDSVRGKDWILDVLKRSST</sequence>
<dbReference type="GeneID" id="91099204"/>
<dbReference type="InterPro" id="IPR050300">
    <property type="entry name" value="GDXG_lipolytic_enzyme"/>
</dbReference>
<keyword evidence="4" id="KW-1185">Reference proteome</keyword>
<organism evidence="3 4">
    <name type="scientific">Kwoniella europaea PYCC6329</name>
    <dbReference type="NCBI Taxonomy" id="1423913"/>
    <lineage>
        <taxon>Eukaryota</taxon>
        <taxon>Fungi</taxon>
        <taxon>Dikarya</taxon>
        <taxon>Basidiomycota</taxon>
        <taxon>Agaricomycotina</taxon>
        <taxon>Tremellomycetes</taxon>
        <taxon>Tremellales</taxon>
        <taxon>Cryptococcaceae</taxon>
        <taxon>Kwoniella</taxon>
    </lineage>
</organism>
<dbReference type="KEGG" id="ker:91099204"/>
<dbReference type="Gene3D" id="3.40.50.1820">
    <property type="entry name" value="alpha/beta hydrolase"/>
    <property type="match status" value="1"/>
</dbReference>
<dbReference type="InterPro" id="IPR029058">
    <property type="entry name" value="AB_hydrolase_fold"/>
</dbReference>
<evidence type="ECO:0000256" key="1">
    <source>
        <dbReference type="ARBA" id="ARBA00022801"/>
    </source>
</evidence>
<dbReference type="EMBL" id="CP144089">
    <property type="protein sequence ID" value="WWD02361.1"/>
    <property type="molecule type" value="Genomic_DNA"/>
</dbReference>
<dbReference type="AlphaFoldDB" id="A0AAX4K793"/>
<dbReference type="SUPFAM" id="SSF53474">
    <property type="entry name" value="alpha/beta-Hydrolases"/>
    <property type="match status" value="1"/>
</dbReference>
<dbReference type="Pfam" id="PF07859">
    <property type="entry name" value="Abhydrolase_3"/>
    <property type="match status" value="1"/>
</dbReference>
<evidence type="ECO:0000313" key="4">
    <source>
        <dbReference type="Proteomes" id="UP001358614"/>
    </source>
</evidence>
<keyword evidence="1" id="KW-0378">Hydrolase</keyword>
<dbReference type="Proteomes" id="UP001358614">
    <property type="component" value="Chromosome 1"/>
</dbReference>
<dbReference type="PANTHER" id="PTHR48081:SF8">
    <property type="entry name" value="ALPHA_BETA HYDROLASE FOLD-3 DOMAIN-CONTAINING PROTEIN-RELATED"/>
    <property type="match status" value="1"/>
</dbReference>
<evidence type="ECO:0000259" key="2">
    <source>
        <dbReference type="Pfam" id="PF07859"/>
    </source>
</evidence>
<dbReference type="RefSeq" id="XP_066080328.1">
    <property type="nucleotide sequence ID" value="XM_066224231.1"/>
</dbReference>